<accession>A0A976FLG1</accession>
<dbReference type="AlphaFoldDB" id="A0A976FLG1"/>
<organism evidence="1 2">
    <name type="scientific">Bremia lactucae</name>
    <name type="common">Lettuce downy mildew</name>
    <dbReference type="NCBI Taxonomy" id="4779"/>
    <lineage>
        <taxon>Eukaryota</taxon>
        <taxon>Sar</taxon>
        <taxon>Stramenopiles</taxon>
        <taxon>Oomycota</taxon>
        <taxon>Peronosporomycetes</taxon>
        <taxon>Peronosporales</taxon>
        <taxon>Peronosporaceae</taxon>
        <taxon>Bremia</taxon>
    </lineage>
</organism>
<protein>
    <submittedName>
        <fullName evidence="1">Uncharacterized protein</fullName>
    </submittedName>
</protein>
<dbReference type="OrthoDB" id="115952at2759"/>
<evidence type="ECO:0000313" key="1">
    <source>
        <dbReference type="EMBL" id="TDH68967.1"/>
    </source>
</evidence>
<dbReference type="GeneID" id="94349426"/>
<reference evidence="1 2" key="1">
    <citation type="journal article" date="2021" name="Genome Biol.">
        <title>AFLAP: assembly-free linkage analysis pipeline using k-mers from genome sequencing data.</title>
        <authorList>
            <person name="Fletcher K."/>
            <person name="Zhang L."/>
            <person name="Gil J."/>
            <person name="Han R."/>
            <person name="Cavanaugh K."/>
            <person name="Michelmore R."/>
        </authorList>
    </citation>
    <scope>NUCLEOTIDE SEQUENCE [LARGE SCALE GENOMIC DNA]</scope>
    <source>
        <strain evidence="1 2">SF5</strain>
    </source>
</reference>
<dbReference type="KEGG" id="blac:94349426"/>
<comment type="caution">
    <text evidence="1">The sequence shown here is derived from an EMBL/GenBank/DDBJ whole genome shotgun (WGS) entry which is preliminary data.</text>
</comment>
<name>A0A976FLG1_BRELC</name>
<dbReference type="EMBL" id="SHOA02000016">
    <property type="protein sequence ID" value="TDH68967.1"/>
    <property type="molecule type" value="Genomic_DNA"/>
</dbReference>
<sequence length="124" mass="13947">MGAEALDALQLIQMFADITDGVVADVRHPGVPGLKQLDNNNWTEVFAHVAAQSNSQESPQSSLARKWCFFTTSRKRNQLFALAVIVHRTLEADATSGTLGWKNRERTSNANILDDTRSHHRRRY</sequence>
<gene>
    <name evidence="1" type="ORF">CCR75_005678</name>
</gene>
<proteinExistence type="predicted"/>
<dbReference type="Proteomes" id="UP000294530">
    <property type="component" value="Unassembled WGS sequence"/>
</dbReference>
<keyword evidence="2" id="KW-1185">Reference proteome</keyword>
<evidence type="ECO:0000313" key="2">
    <source>
        <dbReference type="Proteomes" id="UP000294530"/>
    </source>
</evidence>
<dbReference type="RefSeq" id="XP_067818466.1">
    <property type="nucleotide sequence ID" value="XM_067963755.1"/>
</dbReference>